<dbReference type="EMBL" id="DF977541">
    <property type="protein sequence ID" value="GAP92696.2"/>
    <property type="molecule type" value="Genomic_DNA"/>
</dbReference>
<reference evidence="1" key="1">
    <citation type="submission" date="2016-03" db="EMBL/GenBank/DDBJ databases">
        <title>Draft genome sequence of Rosellinia necatrix.</title>
        <authorList>
            <person name="Kanematsu S."/>
        </authorList>
    </citation>
    <scope>NUCLEOTIDE SEQUENCE [LARGE SCALE GENOMIC DNA]</scope>
    <source>
        <strain evidence="1">W97</strain>
    </source>
</reference>
<accession>A0A1W2TVM9</accession>
<name>A0A1W2TVM9_ROSNE</name>
<evidence type="ECO:0000313" key="2">
    <source>
        <dbReference type="Proteomes" id="UP000054516"/>
    </source>
</evidence>
<dbReference type="AlphaFoldDB" id="A0A1W2TVM9"/>
<dbReference type="Proteomes" id="UP000054516">
    <property type="component" value="Unassembled WGS sequence"/>
</dbReference>
<evidence type="ECO:0000313" key="1">
    <source>
        <dbReference type="EMBL" id="GAP92696.2"/>
    </source>
</evidence>
<sequence length="216" mass="23708">MACDARPVMRHPSDPTSYIVNPFTVLPDTCGSTNATDSDLRDGSQCLIHGCCRVDIRSFPCNCGTIVAYHRYAPAGAPTAYTAEATKAPPSRGVWRTLLSLDDISDPEALAEPTSSEALRIARRGFQYAIAQLEPMARGLRAASRMKDLEEQKLKNGTPYEGQAQSAAAAALAHKELERLAIMAKDVQTAYYTWMHMNQKFEQLEYGKVFAVEMSA</sequence>
<gene>
    <name evidence="1" type="ORF">SAMD00023353_9600140</name>
</gene>
<dbReference type="OrthoDB" id="4703408at2759"/>
<proteinExistence type="predicted"/>
<keyword evidence="2" id="KW-1185">Reference proteome</keyword>
<protein>
    <submittedName>
        <fullName evidence="1">Uncharacterized protein</fullName>
    </submittedName>
</protein>
<organism evidence="1">
    <name type="scientific">Rosellinia necatrix</name>
    <name type="common">White root-rot fungus</name>
    <dbReference type="NCBI Taxonomy" id="77044"/>
    <lineage>
        <taxon>Eukaryota</taxon>
        <taxon>Fungi</taxon>
        <taxon>Dikarya</taxon>
        <taxon>Ascomycota</taxon>
        <taxon>Pezizomycotina</taxon>
        <taxon>Sordariomycetes</taxon>
        <taxon>Xylariomycetidae</taxon>
        <taxon>Xylariales</taxon>
        <taxon>Xylariaceae</taxon>
        <taxon>Rosellinia</taxon>
    </lineage>
</organism>